<organism evidence="4 5">
    <name type="scientific">Sulfurimonas diazotrophicus</name>
    <dbReference type="NCBI Taxonomy" id="3131939"/>
    <lineage>
        <taxon>Bacteria</taxon>
        <taxon>Pseudomonadati</taxon>
        <taxon>Campylobacterota</taxon>
        <taxon>Epsilonproteobacteria</taxon>
        <taxon>Campylobacterales</taxon>
        <taxon>Sulfurimonadaceae</taxon>
        <taxon>Sulfurimonas</taxon>
    </lineage>
</organism>
<evidence type="ECO:0000259" key="3">
    <source>
        <dbReference type="Pfam" id="PF00472"/>
    </source>
</evidence>
<evidence type="ECO:0000256" key="1">
    <source>
        <dbReference type="ARBA" id="ARBA00010835"/>
    </source>
</evidence>
<dbReference type="InterPro" id="IPR000352">
    <property type="entry name" value="Pep_chain_release_fac_I"/>
</dbReference>
<evidence type="ECO:0000313" key="4">
    <source>
        <dbReference type="EMBL" id="XAU16174.1"/>
    </source>
</evidence>
<dbReference type="RefSeq" id="WP_345973568.1">
    <property type="nucleotide sequence ID" value="NZ_CP147920.1"/>
</dbReference>
<dbReference type="InterPro" id="IPR045853">
    <property type="entry name" value="Pep_chain_release_fac_I_sf"/>
</dbReference>
<evidence type="ECO:0000256" key="2">
    <source>
        <dbReference type="SAM" id="MobiDB-lite"/>
    </source>
</evidence>
<comment type="similarity">
    <text evidence="1">Belongs to the prokaryotic/mitochondrial release factor family.</text>
</comment>
<dbReference type="PANTHER" id="PTHR47814">
    <property type="entry name" value="PEPTIDYL-TRNA HYDROLASE ARFB"/>
    <property type="match status" value="1"/>
</dbReference>
<keyword evidence="4" id="KW-0378">Hydrolase</keyword>
<evidence type="ECO:0000313" key="5">
    <source>
        <dbReference type="Proteomes" id="UP001447842"/>
    </source>
</evidence>
<dbReference type="EMBL" id="CP147920">
    <property type="protein sequence ID" value="XAU16174.1"/>
    <property type="molecule type" value="Genomic_DNA"/>
</dbReference>
<gene>
    <name evidence="4" type="primary">arfB</name>
    <name evidence="4" type="ORF">WCY31_05550</name>
</gene>
<accession>A0ABZ3HCU5</accession>
<dbReference type="PANTHER" id="PTHR47814:SF1">
    <property type="entry name" value="PEPTIDYL-TRNA HYDROLASE ARFB"/>
    <property type="match status" value="1"/>
</dbReference>
<sequence length="137" mass="15361">MLTISNNVSLSEDEIEIEAIRAQGSGGQKVNKTSAAIHLRFDIAASSLPPFYKERLLALKDSRITKEGIVVIKSQQHRSREQNKEEALERLVELIKSVNVSKKKRIATKPTKGSVKKRLQSKKKQGEKKKLRGKVAD</sequence>
<dbReference type="GO" id="GO:0004045">
    <property type="term" value="F:peptidyl-tRNA hydrolase activity"/>
    <property type="evidence" value="ECO:0007669"/>
    <property type="project" value="UniProtKB-EC"/>
</dbReference>
<name>A0ABZ3HCU5_9BACT</name>
<dbReference type="EC" id="3.1.1.29" evidence="4"/>
<keyword evidence="5" id="KW-1185">Reference proteome</keyword>
<dbReference type="SUPFAM" id="SSF75620">
    <property type="entry name" value="Release factor"/>
    <property type="match status" value="1"/>
</dbReference>
<feature type="region of interest" description="Disordered" evidence="2">
    <location>
        <begin position="105"/>
        <end position="137"/>
    </location>
</feature>
<dbReference type="Gene3D" id="3.30.160.20">
    <property type="match status" value="1"/>
</dbReference>
<protein>
    <submittedName>
        <fullName evidence="4">Alternative ribosome rescue aminoacyl-tRNA hydrolase ArfB</fullName>
        <ecNumber evidence="4">3.1.1.29</ecNumber>
    </submittedName>
</protein>
<dbReference type="Pfam" id="PF00472">
    <property type="entry name" value="RF-1"/>
    <property type="match status" value="1"/>
</dbReference>
<dbReference type="NCBIfam" id="NF006718">
    <property type="entry name" value="PRK09256.1"/>
    <property type="match status" value="1"/>
</dbReference>
<dbReference type="Proteomes" id="UP001447842">
    <property type="component" value="Chromosome"/>
</dbReference>
<reference evidence="4 5" key="1">
    <citation type="submission" date="2024-03" db="EMBL/GenBank/DDBJ databases">
        <title>Sulfurimonas sp. HSL3-1.</title>
        <authorList>
            <person name="Wang S."/>
        </authorList>
    </citation>
    <scope>NUCLEOTIDE SEQUENCE [LARGE SCALE GENOMIC DNA]</scope>
    <source>
        <strain evidence="4 5">HSL3-1</strain>
    </source>
</reference>
<feature type="compositionally biased region" description="Basic residues" evidence="2">
    <location>
        <begin position="114"/>
        <end position="137"/>
    </location>
</feature>
<proteinExistence type="inferred from homology"/>
<feature type="domain" description="Prokaryotic-type class I peptide chain release factors" evidence="3">
    <location>
        <begin position="7"/>
        <end position="132"/>
    </location>
</feature>